<accession>A0AAX4NGV5</accession>
<keyword evidence="4" id="KW-1185">Reference proteome</keyword>
<proteinExistence type="predicted"/>
<evidence type="ECO:0000259" key="2">
    <source>
        <dbReference type="Pfam" id="PF11433"/>
    </source>
</evidence>
<organism evidence="3 4">
    <name type="scientific">Oxyplasma meridianum</name>
    <dbReference type="NCBI Taxonomy" id="3073602"/>
    <lineage>
        <taxon>Archaea</taxon>
        <taxon>Methanobacteriati</taxon>
        <taxon>Thermoplasmatota</taxon>
        <taxon>Thermoplasmata</taxon>
        <taxon>Thermoplasmatales</taxon>
        <taxon>Thermoplasmataceae</taxon>
        <taxon>Oxyplasma</taxon>
    </lineage>
</organism>
<sequence>MAFHIKDFQTYIYIILMAIGLTLFVISSNDLIFGNKVLIDNGITFKSAGPWNYWIFTLGIIMTILFVYLYAKTMRDVSKFRQLVESDSKYGFIKNIKELEAISQRLGTTYKERLAEAKERWKIK</sequence>
<dbReference type="EMBL" id="CP133772">
    <property type="protein sequence ID" value="WYY00717.1"/>
    <property type="molecule type" value="Genomic_DNA"/>
</dbReference>
<gene>
    <name evidence="3" type="ORF">OXIME_001300</name>
</gene>
<feature type="transmembrane region" description="Helical" evidence="1">
    <location>
        <begin position="53"/>
        <end position="71"/>
    </location>
</feature>
<dbReference type="InterPro" id="IPR024504">
    <property type="entry name" value="Unchr_Ta0354_soluble_domain"/>
</dbReference>
<dbReference type="RefSeq" id="WP_393971050.1">
    <property type="nucleotide sequence ID" value="NZ_CP133772.1"/>
</dbReference>
<keyword evidence="1" id="KW-0472">Membrane</keyword>
<dbReference type="Pfam" id="PF11433">
    <property type="entry name" value="DUF3198"/>
    <property type="match status" value="1"/>
</dbReference>
<dbReference type="Proteomes" id="UP001451606">
    <property type="component" value="Chromosome"/>
</dbReference>
<evidence type="ECO:0000313" key="4">
    <source>
        <dbReference type="Proteomes" id="UP001451606"/>
    </source>
</evidence>
<evidence type="ECO:0000313" key="3">
    <source>
        <dbReference type="EMBL" id="WYY00717.1"/>
    </source>
</evidence>
<evidence type="ECO:0000256" key="1">
    <source>
        <dbReference type="SAM" id="Phobius"/>
    </source>
</evidence>
<dbReference type="SUPFAM" id="SSF116858">
    <property type="entry name" value="Hypothetical membrane protein Ta0354, soluble domain"/>
    <property type="match status" value="1"/>
</dbReference>
<dbReference type="InterPro" id="IPR036171">
    <property type="entry name" value="Ta0354_soluble_sf"/>
</dbReference>
<name>A0AAX4NGV5_9ARCH</name>
<dbReference type="KEGG" id="omr:OXIME_001300"/>
<dbReference type="Gene3D" id="1.20.58.290">
    <property type="entry name" value="Hypothetical membrane protein ta0354_69_121"/>
    <property type="match status" value="1"/>
</dbReference>
<dbReference type="GeneID" id="95968037"/>
<protein>
    <submittedName>
        <fullName evidence="3">DUF3198 domain-containing protein</fullName>
    </submittedName>
</protein>
<keyword evidence="1" id="KW-0812">Transmembrane</keyword>
<feature type="domain" description="Uncharacterised membrane protein Ta0354 soluble" evidence="2">
    <location>
        <begin position="75"/>
        <end position="124"/>
    </location>
</feature>
<keyword evidence="1" id="KW-1133">Transmembrane helix</keyword>
<reference evidence="3 4" key="1">
    <citation type="submission" date="2023-09" db="EMBL/GenBank/DDBJ databases">
        <authorList>
            <person name="Golyshina O.V."/>
            <person name="Lunev E.A."/>
            <person name="Bargiela R."/>
            <person name="Gaines M.C."/>
            <person name="Daum B."/>
            <person name="Bale N.J."/>
            <person name="Koenen M."/>
            <person name="Sinninghe Damst J.S."/>
            <person name="Yakimov M."/>
            <person name="Golyshin P.N."/>
        </authorList>
    </citation>
    <scope>NUCLEOTIDE SEQUENCE [LARGE SCALE GENOMIC DNA]</scope>
    <source>
        <strain evidence="3 4">M1</strain>
    </source>
</reference>
<feature type="transmembrane region" description="Helical" evidence="1">
    <location>
        <begin position="12"/>
        <end position="33"/>
    </location>
</feature>
<dbReference type="AlphaFoldDB" id="A0AAX4NGV5"/>